<sequence length="713" mass="77619">MRSYHVLHSLLLIATLENVLSTTDVLVAYRHNVYVISGADSRDFGTPRPLVSPALHFPQGLAFRPPSGQQDPGVVFVTDVQSGKASVFALKLDEDSNVGRVDTIIRQSSEELSLVSYSERNKSLYVTQGLPTPRVSVSRLSHDISKHWSSKPAPLAANLAGHVTSLAIDDCNGLLYWSERSNSSSVSVMSVVGLGGVHTLNLSDGSSAETSFGFYQGIHYDDHSQSLIIAATDTDNSTNSSCRFISYKSNADVGGDVSVIAEHLPNCYPYSLAADERYLYFSDWARKAVMRLSRNDPTDLVEIFETPPETLLRRRRHGAYGVLVIDDRERPACRTEVILANDTTAPETVATAGGEETSNLLTKTKHENTHSSEAEKDVELTTEILHLARNNTFAGSTTPTNDPDAIKDLPKLLDVRSVSKSASPTEIKDKDETTSEGSAYQRDSSSLAPTSPSVALSTSPPTVHDNRVVLPISDDDLQKTAYRSAPRNASGHLHAHGESPQVLPEPISVMLPQFSRQDLEVTVFVLMAVCLLLLLTSTVLLIRQLYSCRASTSYDGSGTTDGRSSYDGLKPSDCSIVISEKDNTESRPCTERSLGNADVIIDLSHDDIKVNSNLPASSSHRRKKKIFGPKNGGIKHLISKSFTKDGRIKSSCPGLQSSDGVTLNIEDCCQMTLCETPCYTSVRKEGKDYRSPSAAADDDMTQLLDDHEQHTPC</sequence>
<dbReference type="Proteomes" id="UP000694843">
    <property type="component" value="Unplaced"/>
</dbReference>
<dbReference type="InterPro" id="IPR011042">
    <property type="entry name" value="6-blade_b-propeller_TolB-like"/>
</dbReference>
<reference evidence="5" key="1">
    <citation type="submission" date="2025-08" db="UniProtKB">
        <authorList>
            <consortium name="RefSeq"/>
        </authorList>
    </citation>
    <scope>IDENTIFICATION</scope>
    <source>
        <tissue evidence="5">Whole organism</tissue>
    </source>
</reference>
<evidence type="ECO:0000313" key="4">
    <source>
        <dbReference type="Proteomes" id="UP000694843"/>
    </source>
</evidence>
<proteinExistence type="predicted"/>
<keyword evidence="4" id="KW-1185">Reference proteome</keyword>
<keyword evidence="2" id="KW-1133">Transmembrane helix</keyword>
<dbReference type="RefSeq" id="XP_018009133.1">
    <property type="nucleotide sequence ID" value="XM_018153644.1"/>
</dbReference>
<dbReference type="Gene3D" id="2.120.10.30">
    <property type="entry name" value="TolB, C-terminal domain"/>
    <property type="match status" value="1"/>
</dbReference>
<dbReference type="GeneID" id="108666727"/>
<dbReference type="KEGG" id="hazt:108666727"/>
<feature type="chain" id="PRO_5034578209" evidence="3">
    <location>
        <begin position="22"/>
        <end position="713"/>
    </location>
</feature>
<organism evidence="4 5">
    <name type="scientific">Hyalella azteca</name>
    <name type="common">Amphipod</name>
    <dbReference type="NCBI Taxonomy" id="294128"/>
    <lineage>
        <taxon>Eukaryota</taxon>
        <taxon>Metazoa</taxon>
        <taxon>Ecdysozoa</taxon>
        <taxon>Arthropoda</taxon>
        <taxon>Crustacea</taxon>
        <taxon>Multicrustacea</taxon>
        <taxon>Malacostraca</taxon>
        <taxon>Eumalacostraca</taxon>
        <taxon>Peracarida</taxon>
        <taxon>Amphipoda</taxon>
        <taxon>Senticaudata</taxon>
        <taxon>Talitrida</taxon>
        <taxon>Talitroidea</taxon>
        <taxon>Hyalellidae</taxon>
        <taxon>Hyalella</taxon>
    </lineage>
</organism>
<feature type="region of interest" description="Disordered" evidence="1">
    <location>
        <begin position="417"/>
        <end position="467"/>
    </location>
</feature>
<feature type="transmembrane region" description="Helical" evidence="2">
    <location>
        <begin position="521"/>
        <end position="542"/>
    </location>
</feature>
<keyword evidence="2" id="KW-0472">Membrane</keyword>
<evidence type="ECO:0000313" key="5">
    <source>
        <dbReference type="RefSeq" id="XP_018009133.1"/>
    </source>
</evidence>
<evidence type="ECO:0000256" key="1">
    <source>
        <dbReference type="SAM" id="MobiDB-lite"/>
    </source>
</evidence>
<feature type="compositionally biased region" description="Polar residues" evidence="1">
    <location>
        <begin position="435"/>
        <end position="461"/>
    </location>
</feature>
<dbReference type="AlphaFoldDB" id="A0A8B7N783"/>
<protein>
    <submittedName>
        <fullName evidence="5">Uncharacterized protein LOC108666727</fullName>
    </submittedName>
</protein>
<feature type="signal peptide" evidence="3">
    <location>
        <begin position="1"/>
        <end position="21"/>
    </location>
</feature>
<keyword evidence="2" id="KW-0812">Transmembrane</keyword>
<dbReference type="SUPFAM" id="SSF63825">
    <property type="entry name" value="YWTD domain"/>
    <property type="match status" value="1"/>
</dbReference>
<keyword evidence="3" id="KW-0732">Signal</keyword>
<evidence type="ECO:0000256" key="3">
    <source>
        <dbReference type="SAM" id="SignalP"/>
    </source>
</evidence>
<gene>
    <name evidence="5" type="primary">LOC108666727</name>
</gene>
<evidence type="ECO:0000256" key="2">
    <source>
        <dbReference type="SAM" id="Phobius"/>
    </source>
</evidence>
<accession>A0A8B7N783</accession>
<dbReference type="OrthoDB" id="382013at2759"/>
<name>A0A8B7N783_HYAAZ</name>